<accession>A0ABQ5SPP8</accession>
<organism evidence="2 3">
    <name type="scientific">Volvox africanus</name>
    <dbReference type="NCBI Taxonomy" id="51714"/>
    <lineage>
        <taxon>Eukaryota</taxon>
        <taxon>Viridiplantae</taxon>
        <taxon>Chlorophyta</taxon>
        <taxon>core chlorophytes</taxon>
        <taxon>Chlorophyceae</taxon>
        <taxon>CS clade</taxon>
        <taxon>Chlamydomonadales</taxon>
        <taxon>Volvocaceae</taxon>
        <taxon>Volvox</taxon>
    </lineage>
</organism>
<dbReference type="Proteomes" id="UP001165090">
    <property type="component" value="Unassembled WGS sequence"/>
</dbReference>
<dbReference type="PANTHER" id="PTHR15682">
    <property type="entry name" value="UNHEALTHY RIBOSOME BIOGENESIS PROTEIN 2 HOMOLOG"/>
    <property type="match status" value="1"/>
</dbReference>
<protein>
    <submittedName>
        <fullName evidence="2">Uncharacterized protein</fullName>
    </submittedName>
</protein>
<feature type="compositionally biased region" description="Low complexity" evidence="1">
    <location>
        <begin position="308"/>
        <end position="323"/>
    </location>
</feature>
<keyword evidence="3" id="KW-1185">Reference proteome</keyword>
<evidence type="ECO:0000313" key="3">
    <source>
        <dbReference type="Proteomes" id="UP001165090"/>
    </source>
</evidence>
<feature type="compositionally biased region" description="Gly residues" evidence="1">
    <location>
        <begin position="277"/>
        <end position="288"/>
    </location>
</feature>
<feature type="non-terminal residue" evidence="2">
    <location>
        <position position="628"/>
    </location>
</feature>
<reference evidence="2 3" key="1">
    <citation type="journal article" date="2023" name="IScience">
        <title>Expanded male sex-determining region conserved during the evolution of homothallism in the green alga Volvox.</title>
        <authorList>
            <person name="Yamamoto K."/>
            <person name="Matsuzaki R."/>
            <person name="Mahakham W."/>
            <person name="Heman W."/>
            <person name="Sekimoto H."/>
            <person name="Kawachi M."/>
            <person name="Minakuchi Y."/>
            <person name="Toyoda A."/>
            <person name="Nozaki H."/>
        </authorList>
    </citation>
    <scope>NUCLEOTIDE SEQUENCE [LARGE SCALE GENOMIC DNA]</scope>
    <source>
        <strain evidence="2 3">NIES-4468</strain>
    </source>
</reference>
<dbReference type="PANTHER" id="PTHR15682:SF2">
    <property type="entry name" value="UNHEALTHY RIBOSOME BIOGENESIS PROTEIN 2 HOMOLOG"/>
    <property type="match status" value="1"/>
</dbReference>
<proteinExistence type="predicted"/>
<comment type="caution">
    <text evidence="2">The sequence shown here is derived from an EMBL/GenBank/DDBJ whole genome shotgun (WGS) entry which is preliminary data.</text>
</comment>
<dbReference type="InterPro" id="IPR052609">
    <property type="entry name" value="Ribosome_Biogenesis_Reg"/>
</dbReference>
<feature type="region of interest" description="Disordered" evidence="1">
    <location>
        <begin position="277"/>
        <end position="323"/>
    </location>
</feature>
<dbReference type="EMBL" id="BSDZ01000112">
    <property type="protein sequence ID" value="GLI71383.1"/>
    <property type="molecule type" value="Genomic_DNA"/>
</dbReference>
<name>A0ABQ5SPP8_9CHLO</name>
<evidence type="ECO:0000256" key="1">
    <source>
        <dbReference type="SAM" id="MobiDB-lite"/>
    </source>
</evidence>
<gene>
    <name evidence="2" type="ORF">VaNZ11_016576</name>
</gene>
<sequence length="628" mass="61949">MNMEQTTQDLHSIAARLRLLGSPSPDVDESKLVNASTIAEDLLAATSSFPPRAGDPPLPVLAHYCRTAIEWTASCILKLKPPPASTAQSSPSAEAQRRAYLARALQLWQLLRLLLEDDPGDRRGKAAGNAIGGGGNGGGIKRSSVAALALAGSPTCSIPGSVLASAAACLRIALPPQPEGIKPGPAPTVAVVAGLKPSADDGTATPAVDASLPVVAQLCRFVRCSLMVLVSGDAGAAAGGSGGVGVGGGVMMRPSLEQCVALLTVLLDIRPRKGQYGTGSGAGTGAAGGDDPDGAGAGCKQHGKKGRATTAAPSQAAAAAHGGSGSGSACSDGAAAESVLAPVVMAEWARLCVAVLHMTHGSALGHPAPKKVWKSFVPDLVLSLLEVSQSQEALGITLQLVLGVQGGPQQQPPATATAAAAAATMTTAVAAAAAKGDTAPAAPAAATAVSELNRAAQQLLGAVLFHEAHIGALSELFFALQPSCGLEIETATAAGAVAAAPDAAAAGAGQTSLEVAAPSGRKASVVASAVVDAAANGSSSSLQDSKTLLPGFWEVVGRSYSGQLLQVLAAAIAGGNQTRSIGGCSTPGGTADAIILGLPWLLRTFCRAVARLRYTLMADASAGATGSG</sequence>
<evidence type="ECO:0000313" key="2">
    <source>
        <dbReference type="EMBL" id="GLI71383.1"/>
    </source>
</evidence>